<comment type="cofactor">
    <cofactor evidence="3">
        <name>Fe(2+)</name>
        <dbReference type="ChEBI" id="CHEBI:29033"/>
    </cofactor>
</comment>
<name>A0A9D0ZPL7_9FIRM</name>
<dbReference type="GO" id="GO:0006091">
    <property type="term" value="P:generation of precursor metabolites and energy"/>
    <property type="evidence" value="ECO:0007669"/>
    <property type="project" value="UniProtKB-ARBA"/>
</dbReference>
<dbReference type="GO" id="GO:0046872">
    <property type="term" value="F:metal ion binding"/>
    <property type="evidence" value="ECO:0007669"/>
    <property type="project" value="UniProtKB-KW"/>
</dbReference>
<keyword evidence="9" id="KW-0413">Isomerase</keyword>
<dbReference type="Pfam" id="PF00834">
    <property type="entry name" value="Ribul_P_3_epim"/>
    <property type="match status" value="1"/>
</dbReference>
<evidence type="ECO:0000256" key="4">
    <source>
        <dbReference type="ARBA" id="ARBA00011738"/>
    </source>
</evidence>
<evidence type="ECO:0000256" key="6">
    <source>
        <dbReference type="ARBA" id="ARBA00022833"/>
    </source>
</evidence>
<dbReference type="GO" id="GO:0016857">
    <property type="term" value="F:racemase and epimerase activity, acting on carbohydrates and derivatives"/>
    <property type="evidence" value="ECO:0007669"/>
    <property type="project" value="InterPro"/>
</dbReference>
<reference evidence="11" key="1">
    <citation type="submission" date="2020-10" db="EMBL/GenBank/DDBJ databases">
        <authorList>
            <person name="Gilroy R."/>
        </authorList>
    </citation>
    <scope>NUCLEOTIDE SEQUENCE</scope>
    <source>
        <strain evidence="11">CHK147-3167</strain>
    </source>
</reference>
<dbReference type="InterPro" id="IPR000056">
    <property type="entry name" value="Ribul_P_3_epim-like"/>
</dbReference>
<dbReference type="GO" id="GO:1901135">
    <property type="term" value="P:carbohydrate derivative metabolic process"/>
    <property type="evidence" value="ECO:0007669"/>
    <property type="project" value="UniProtKB-ARBA"/>
</dbReference>
<evidence type="ECO:0000256" key="9">
    <source>
        <dbReference type="ARBA" id="ARBA00023235"/>
    </source>
</evidence>
<dbReference type="EMBL" id="DVFV01000013">
    <property type="protein sequence ID" value="HIQ90096.1"/>
    <property type="molecule type" value="Genomic_DNA"/>
</dbReference>
<evidence type="ECO:0000256" key="8">
    <source>
        <dbReference type="ARBA" id="ARBA00023211"/>
    </source>
</evidence>
<evidence type="ECO:0000256" key="5">
    <source>
        <dbReference type="ARBA" id="ARBA00022723"/>
    </source>
</evidence>
<accession>A0A9D0ZPL7</accession>
<evidence type="ECO:0000256" key="1">
    <source>
        <dbReference type="ARBA" id="ARBA00001936"/>
    </source>
</evidence>
<dbReference type="SUPFAM" id="SSF51366">
    <property type="entry name" value="Ribulose-phoshate binding barrel"/>
    <property type="match status" value="1"/>
</dbReference>
<evidence type="ECO:0000256" key="7">
    <source>
        <dbReference type="ARBA" id="ARBA00023004"/>
    </source>
</evidence>
<dbReference type="CDD" id="cd00429">
    <property type="entry name" value="RPE"/>
    <property type="match status" value="1"/>
</dbReference>
<evidence type="ECO:0000256" key="10">
    <source>
        <dbReference type="ARBA" id="ARBA00023277"/>
    </source>
</evidence>
<dbReference type="InterPro" id="IPR011060">
    <property type="entry name" value="RibuloseP-bd_barrel"/>
</dbReference>
<dbReference type="Gene3D" id="3.20.20.70">
    <property type="entry name" value="Aldolase class I"/>
    <property type="match status" value="1"/>
</dbReference>
<comment type="cofactor">
    <cofactor evidence="1">
        <name>Mn(2+)</name>
        <dbReference type="ChEBI" id="CHEBI:29035"/>
    </cofactor>
</comment>
<dbReference type="AlphaFoldDB" id="A0A9D0ZPL7"/>
<keyword evidence="10" id="KW-0119">Carbohydrate metabolism</keyword>
<keyword evidence="6" id="KW-0862">Zinc</keyword>
<protein>
    <submittedName>
        <fullName evidence="11">Ribulose-phosphate 3-epimerase</fullName>
    </submittedName>
</protein>
<gene>
    <name evidence="11" type="ORF">IAB27_00490</name>
</gene>
<proteinExistence type="predicted"/>
<dbReference type="GO" id="GO:0005975">
    <property type="term" value="P:carbohydrate metabolic process"/>
    <property type="evidence" value="ECO:0007669"/>
    <property type="project" value="InterPro"/>
</dbReference>
<keyword evidence="8" id="KW-0464">Manganese</keyword>
<sequence length="211" mass="24186">MKISGSFLTIQDDQNKITKLNEVTDYMHFDVMDGKFTSRPTLPFKEIIDKTTSVTNPKDIHLMVIDIKKYVDEVIKVKPEYITFHIEATFNPKDIIKYIKNKNVKVGLALNPETETQTIYKYLNQVDLVLVMSVHPGAGGQKFIDITSKIKDLKKYREANNLNYIIEIDGGINDETIKKVKDADLVVVGSYITNHDSFETQVNNLRRSLNE</sequence>
<reference evidence="11" key="2">
    <citation type="journal article" date="2021" name="PeerJ">
        <title>Extensive microbial diversity within the chicken gut microbiome revealed by metagenomics and culture.</title>
        <authorList>
            <person name="Gilroy R."/>
            <person name="Ravi A."/>
            <person name="Getino M."/>
            <person name="Pursley I."/>
            <person name="Horton D.L."/>
            <person name="Alikhan N.F."/>
            <person name="Baker D."/>
            <person name="Gharbi K."/>
            <person name="Hall N."/>
            <person name="Watson M."/>
            <person name="Adriaenssens E.M."/>
            <person name="Foster-Nyarko E."/>
            <person name="Jarju S."/>
            <person name="Secka A."/>
            <person name="Antonio M."/>
            <person name="Oren A."/>
            <person name="Chaudhuri R.R."/>
            <person name="La Ragione R."/>
            <person name="Hildebrand F."/>
            <person name="Pallen M.J."/>
        </authorList>
    </citation>
    <scope>NUCLEOTIDE SEQUENCE</scope>
    <source>
        <strain evidence="11">CHK147-3167</strain>
    </source>
</reference>
<keyword evidence="5" id="KW-0479">Metal-binding</keyword>
<comment type="cofactor">
    <cofactor evidence="2">
        <name>Zn(2+)</name>
        <dbReference type="ChEBI" id="CHEBI:29105"/>
    </cofactor>
</comment>
<dbReference type="PANTHER" id="PTHR11749">
    <property type="entry name" value="RIBULOSE-5-PHOSPHATE-3-EPIMERASE"/>
    <property type="match status" value="1"/>
</dbReference>
<evidence type="ECO:0000256" key="3">
    <source>
        <dbReference type="ARBA" id="ARBA00001954"/>
    </source>
</evidence>
<comment type="subunit">
    <text evidence="4">Homodimer.</text>
</comment>
<dbReference type="GO" id="GO:0046496">
    <property type="term" value="P:nicotinamide nucleotide metabolic process"/>
    <property type="evidence" value="ECO:0007669"/>
    <property type="project" value="UniProtKB-ARBA"/>
</dbReference>
<evidence type="ECO:0000313" key="12">
    <source>
        <dbReference type="Proteomes" id="UP000886786"/>
    </source>
</evidence>
<dbReference type="PROSITE" id="PS01086">
    <property type="entry name" value="RIBUL_P_3_EPIMER_2"/>
    <property type="match status" value="1"/>
</dbReference>
<dbReference type="Proteomes" id="UP000886786">
    <property type="component" value="Unassembled WGS sequence"/>
</dbReference>
<dbReference type="InterPro" id="IPR013785">
    <property type="entry name" value="Aldolase_TIM"/>
</dbReference>
<keyword evidence="7" id="KW-0408">Iron</keyword>
<comment type="caution">
    <text evidence="11">The sequence shown here is derived from an EMBL/GenBank/DDBJ whole genome shotgun (WGS) entry which is preliminary data.</text>
</comment>
<evidence type="ECO:0000256" key="2">
    <source>
        <dbReference type="ARBA" id="ARBA00001947"/>
    </source>
</evidence>
<dbReference type="FunFam" id="3.20.20.70:FF:000191">
    <property type="entry name" value="ribulose-phosphate 3-epimerase isoform X2"/>
    <property type="match status" value="1"/>
</dbReference>
<organism evidence="11 12">
    <name type="scientific">Candidatus Coprosoma intestinipullorum</name>
    <dbReference type="NCBI Taxonomy" id="2840752"/>
    <lineage>
        <taxon>Bacteria</taxon>
        <taxon>Bacillati</taxon>
        <taxon>Bacillota</taxon>
        <taxon>Bacillota incertae sedis</taxon>
        <taxon>Candidatus Coprosoma</taxon>
    </lineage>
</organism>
<dbReference type="NCBIfam" id="NF004076">
    <property type="entry name" value="PRK05581.1-4"/>
    <property type="match status" value="1"/>
</dbReference>
<dbReference type="GO" id="GO:0006163">
    <property type="term" value="P:purine nucleotide metabolic process"/>
    <property type="evidence" value="ECO:0007669"/>
    <property type="project" value="UniProtKB-ARBA"/>
</dbReference>
<evidence type="ECO:0000313" key="11">
    <source>
        <dbReference type="EMBL" id="HIQ90096.1"/>
    </source>
</evidence>